<keyword evidence="2" id="KW-1185">Reference proteome</keyword>
<evidence type="ECO:0000313" key="1">
    <source>
        <dbReference type="EMBL" id="ETN44764.1"/>
    </source>
</evidence>
<reference evidence="1 2" key="1">
    <citation type="submission" date="2013-03" db="EMBL/GenBank/DDBJ databases">
        <title>The Genome Sequence of Phialophora europaea CBS 101466.</title>
        <authorList>
            <consortium name="The Broad Institute Genomics Platform"/>
            <person name="Cuomo C."/>
            <person name="de Hoog S."/>
            <person name="Gorbushina A."/>
            <person name="Walker B."/>
            <person name="Young S.K."/>
            <person name="Zeng Q."/>
            <person name="Gargeya S."/>
            <person name="Fitzgerald M."/>
            <person name="Haas B."/>
            <person name="Abouelleil A."/>
            <person name="Allen A.W."/>
            <person name="Alvarado L."/>
            <person name="Arachchi H.M."/>
            <person name="Berlin A.M."/>
            <person name="Chapman S.B."/>
            <person name="Gainer-Dewar J."/>
            <person name="Goldberg J."/>
            <person name="Griggs A."/>
            <person name="Gujja S."/>
            <person name="Hansen M."/>
            <person name="Howarth C."/>
            <person name="Imamovic A."/>
            <person name="Ireland A."/>
            <person name="Larimer J."/>
            <person name="McCowan C."/>
            <person name="Murphy C."/>
            <person name="Pearson M."/>
            <person name="Poon T.W."/>
            <person name="Priest M."/>
            <person name="Roberts A."/>
            <person name="Saif S."/>
            <person name="Shea T."/>
            <person name="Sisk P."/>
            <person name="Sykes S."/>
            <person name="Wortman J."/>
            <person name="Nusbaum C."/>
            <person name="Birren B."/>
        </authorList>
    </citation>
    <scope>NUCLEOTIDE SEQUENCE [LARGE SCALE GENOMIC DNA]</scope>
    <source>
        <strain evidence="1 2">CBS 101466</strain>
    </source>
</reference>
<dbReference type="VEuPathDB" id="FungiDB:HMPREF1541_10434"/>
<organism evidence="1 2">
    <name type="scientific">Cyphellophora europaea (strain CBS 101466)</name>
    <name type="common">Phialophora europaea</name>
    <dbReference type="NCBI Taxonomy" id="1220924"/>
    <lineage>
        <taxon>Eukaryota</taxon>
        <taxon>Fungi</taxon>
        <taxon>Dikarya</taxon>
        <taxon>Ascomycota</taxon>
        <taxon>Pezizomycotina</taxon>
        <taxon>Eurotiomycetes</taxon>
        <taxon>Chaetothyriomycetidae</taxon>
        <taxon>Chaetothyriales</taxon>
        <taxon>Cyphellophoraceae</taxon>
        <taxon>Cyphellophora</taxon>
    </lineage>
</organism>
<accession>W2SA22</accession>
<name>W2SA22_CYPE1</name>
<sequence length="130" mass="14571">MGESIFRGTTRTVPVPHCTLAWFGFSVPEPSFLDCLVGFGPFSRRHVSADASPAAPRVYRTTRLISRQAVLCMDRGALRSIQKLGEVSNRAHVRHRHWYCRSRAIPKVVNRELPGIRGRPDTDCRSLGGQ</sequence>
<protein>
    <submittedName>
        <fullName evidence="1">Uncharacterized protein</fullName>
    </submittedName>
</protein>
<evidence type="ECO:0000313" key="2">
    <source>
        <dbReference type="Proteomes" id="UP000030752"/>
    </source>
</evidence>
<dbReference type="RefSeq" id="XP_008713327.1">
    <property type="nucleotide sequence ID" value="XM_008715105.1"/>
</dbReference>
<dbReference type="Proteomes" id="UP000030752">
    <property type="component" value="Unassembled WGS sequence"/>
</dbReference>
<dbReference type="EMBL" id="KB822714">
    <property type="protein sequence ID" value="ETN44764.1"/>
    <property type="molecule type" value="Genomic_DNA"/>
</dbReference>
<dbReference type="InParanoid" id="W2SA22"/>
<proteinExistence type="predicted"/>
<gene>
    <name evidence="1" type="ORF">HMPREF1541_10434</name>
</gene>
<dbReference type="GeneID" id="19977773"/>
<dbReference type="AlphaFoldDB" id="W2SA22"/>
<dbReference type="HOGENOM" id="CLU_1938077_0_0_1"/>